<comment type="caution">
    <text evidence="9">The sequence shown here is derived from an EMBL/GenBank/DDBJ whole genome shotgun (WGS) entry which is preliminary data.</text>
</comment>
<dbReference type="SUPFAM" id="SSF101744">
    <property type="entry name" value="Rof/RNase P subunit-like"/>
    <property type="match status" value="1"/>
</dbReference>
<dbReference type="InterPro" id="IPR036980">
    <property type="entry name" value="RNase_P/MRP_Rpp29_sf"/>
</dbReference>
<dbReference type="GO" id="GO:0000172">
    <property type="term" value="C:ribonuclease MRP complex"/>
    <property type="evidence" value="ECO:0007669"/>
    <property type="project" value="InterPro"/>
</dbReference>
<dbReference type="Proteomes" id="UP001385951">
    <property type="component" value="Unassembled WGS sequence"/>
</dbReference>
<dbReference type="Pfam" id="PF01868">
    <property type="entry name" value="RNase_P-MRP_p29"/>
    <property type="match status" value="1"/>
</dbReference>
<feature type="region of interest" description="Disordered" evidence="8">
    <location>
        <begin position="106"/>
        <end position="125"/>
    </location>
</feature>
<evidence type="ECO:0000256" key="3">
    <source>
        <dbReference type="ARBA" id="ARBA00022490"/>
    </source>
</evidence>
<dbReference type="GO" id="GO:0033204">
    <property type="term" value="F:ribonuclease P RNA binding"/>
    <property type="evidence" value="ECO:0007669"/>
    <property type="project" value="InterPro"/>
</dbReference>
<dbReference type="GO" id="GO:0004519">
    <property type="term" value="F:endonuclease activity"/>
    <property type="evidence" value="ECO:0007669"/>
    <property type="project" value="UniProtKB-KW"/>
</dbReference>
<sequence length="321" mass="35901">MPTFLMSLKDVVRTVNLPGSGRDQLCTRSAAEEIISTFRSTMSSGPAPDIYTALPPINNQRIKFTSSTPFTPTFVKSTALASDRDHVYTSRVQGRQILLDNPLRESRTKKEREARKARQATEKAKVSAGILSRKEAKQKGLWKLARSETKFNSFIALHQLWLGYMSELMGLDRPPLQHDLRHCERAMPPAAGMHAKLVKADFHGSIITVRRSKNPCLVGLSGIVIHETENAFKIVTRKDQLKMIPKPHSVFSFAIPLYSTTPADPASALTQDSGQASSATSNQTTVFDQPHIEFELHGNQFCFRSADRANRKFKHKESIEL</sequence>
<comment type="similarity">
    <text evidence="2">Belongs to the eukaryotic/archaeal RNase P protein component 1 family.</text>
</comment>
<dbReference type="GO" id="GO:0016787">
    <property type="term" value="F:hydrolase activity"/>
    <property type="evidence" value="ECO:0007669"/>
    <property type="project" value="UniProtKB-KW"/>
</dbReference>
<dbReference type="PANTHER" id="PTHR13348">
    <property type="entry name" value="RIBONUCLEASE P SUBUNIT P29"/>
    <property type="match status" value="1"/>
</dbReference>
<evidence type="ECO:0000256" key="4">
    <source>
        <dbReference type="ARBA" id="ARBA00022694"/>
    </source>
</evidence>
<dbReference type="AlphaFoldDB" id="A0AAW0GR99"/>
<dbReference type="GO" id="GO:0006364">
    <property type="term" value="P:rRNA processing"/>
    <property type="evidence" value="ECO:0007669"/>
    <property type="project" value="TreeGrafter"/>
</dbReference>
<evidence type="ECO:0000313" key="9">
    <source>
        <dbReference type="EMBL" id="KAK7693574.1"/>
    </source>
</evidence>
<dbReference type="SMART" id="SM00538">
    <property type="entry name" value="POP4"/>
    <property type="match status" value="1"/>
</dbReference>
<dbReference type="InterPro" id="IPR023534">
    <property type="entry name" value="Rof/RNase_P-like"/>
</dbReference>
<evidence type="ECO:0000256" key="7">
    <source>
        <dbReference type="ARBA" id="ARBA00022801"/>
    </source>
</evidence>
<comment type="subcellular location">
    <subcellularLocation>
        <location evidence="1">Nucleus</location>
    </subcellularLocation>
</comment>
<dbReference type="InterPro" id="IPR023538">
    <property type="entry name" value="RNP1"/>
</dbReference>
<dbReference type="GO" id="GO:0030677">
    <property type="term" value="C:ribonuclease P complex"/>
    <property type="evidence" value="ECO:0007669"/>
    <property type="project" value="InterPro"/>
</dbReference>
<dbReference type="InterPro" id="IPR016848">
    <property type="entry name" value="RNase_P/MRP_Rpp29-subunit"/>
</dbReference>
<protein>
    <submittedName>
        <fullName evidence="9">Uncharacterized protein</fullName>
    </submittedName>
</protein>
<keyword evidence="5" id="KW-0540">Nuclease</keyword>
<gene>
    <name evidence="9" type="ORF">QCA50_003143</name>
</gene>
<proteinExistence type="inferred from homology"/>
<evidence type="ECO:0000256" key="2">
    <source>
        <dbReference type="ARBA" id="ARBA00006181"/>
    </source>
</evidence>
<dbReference type="InterPro" id="IPR002730">
    <property type="entry name" value="Rpp29/RNP1"/>
</dbReference>
<organism evidence="9 10">
    <name type="scientific">Cerrena zonata</name>
    <dbReference type="NCBI Taxonomy" id="2478898"/>
    <lineage>
        <taxon>Eukaryota</taxon>
        <taxon>Fungi</taxon>
        <taxon>Dikarya</taxon>
        <taxon>Basidiomycota</taxon>
        <taxon>Agaricomycotina</taxon>
        <taxon>Agaricomycetes</taxon>
        <taxon>Polyporales</taxon>
        <taxon>Cerrenaceae</taxon>
        <taxon>Cerrena</taxon>
    </lineage>
</organism>
<evidence type="ECO:0000256" key="6">
    <source>
        <dbReference type="ARBA" id="ARBA00022759"/>
    </source>
</evidence>
<dbReference type="GO" id="GO:0001682">
    <property type="term" value="P:tRNA 5'-leader removal"/>
    <property type="evidence" value="ECO:0007669"/>
    <property type="project" value="InterPro"/>
</dbReference>
<dbReference type="Gene3D" id="2.30.30.210">
    <property type="entry name" value="Ribonuclease P/MRP, subunit p29"/>
    <property type="match status" value="1"/>
</dbReference>
<name>A0AAW0GR99_9APHY</name>
<keyword evidence="4" id="KW-0819">tRNA processing</keyword>
<evidence type="ECO:0000256" key="8">
    <source>
        <dbReference type="SAM" id="MobiDB-lite"/>
    </source>
</evidence>
<accession>A0AAW0GR99</accession>
<dbReference type="GO" id="GO:0005634">
    <property type="term" value="C:nucleus"/>
    <property type="evidence" value="ECO:0007669"/>
    <property type="project" value="UniProtKB-SubCell"/>
</dbReference>
<dbReference type="PANTHER" id="PTHR13348:SF0">
    <property type="entry name" value="RIBONUCLEASE P PROTEIN SUBUNIT P29"/>
    <property type="match status" value="1"/>
</dbReference>
<keyword evidence="6" id="KW-0255">Endonuclease</keyword>
<evidence type="ECO:0000256" key="1">
    <source>
        <dbReference type="ARBA" id="ARBA00004123"/>
    </source>
</evidence>
<keyword evidence="7" id="KW-0378">Hydrolase</keyword>
<evidence type="ECO:0000313" key="10">
    <source>
        <dbReference type="Proteomes" id="UP001385951"/>
    </source>
</evidence>
<keyword evidence="3" id="KW-0963">Cytoplasm</keyword>
<keyword evidence="10" id="KW-1185">Reference proteome</keyword>
<dbReference type="HAMAP" id="MF_00754">
    <property type="entry name" value="RNase_P_1"/>
    <property type="match status" value="1"/>
</dbReference>
<reference evidence="9 10" key="1">
    <citation type="submission" date="2022-09" db="EMBL/GenBank/DDBJ databases">
        <authorList>
            <person name="Palmer J.M."/>
        </authorList>
    </citation>
    <scope>NUCLEOTIDE SEQUENCE [LARGE SCALE GENOMIC DNA]</scope>
    <source>
        <strain evidence="9 10">DSM 7382</strain>
    </source>
</reference>
<evidence type="ECO:0000256" key="5">
    <source>
        <dbReference type="ARBA" id="ARBA00022722"/>
    </source>
</evidence>
<dbReference type="EMBL" id="JASBNA010000003">
    <property type="protein sequence ID" value="KAK7693574.1"/>
    <property type="molecule type" value="Genomic_DNA"/>
</dbReference>